<keyword evidence="11" id="KW-1185">Reference proteome</keyword>
<evidence type="ECO:0000256" key="3">
    <source>
        <dbReference type="ARBA" id="ARBA00022475"/>
    </source>
</evidence>
<keyword evidence="4 8" id="KW-0812">Transmembrane</keyword>
<proteinExistence type="inferred from homology"/>
<gene>
    <name evidence="10" type="ORF">E2F46_07025</name>
</gene>
<evidence type="ECO:0000256" key="7">
    <source>
        <dbReference type="ARBA" id="ARBA00024202"/>
    </source>
</evidence>
<organism evidence="10 11">
    <name type="scientific">Luteimonas aestuarii</name>
    <dbReference type="NCBI Taxonomy" id="453837"/>
    <lineage>
        <taxon>Bacteria</taxon>
        <taxon>Pseudomonadati</taxon>
        <taxon>Pseudomonadota</taxon>
        <taxon>Gammaproteobacteria</taxon>
        <taxon>Lysobacterales</taxon>
        <taxon>Lysobacteraceae</taxon>
        <taxon>Luteimonas</taxon>
    </lineage>
</organism>
<feature type="transmembrane region" description="Helical" evidence="8">
    <location>
        <begin position="150"/>
        <end position="177"/>
    </location>
</feature>
<dbReference type="GO" id="GO:0005886">
    <property type="term" value="C:plasma membrane"/>
    <property type="evidence" value="ECO:0007669"/>
    <property type="project" value="UniProtKB-SubCell"/>
</dbReference>
<dbReference type="PROSITE" id="PS50928">
    <property type="entry name" value="ABC_TM1"/>
    <property type="match status" value="1"/>
</dbReference>
<evidence type="ECO:0000256" key="2">
    <source>
        <dbReference type="ARBA" id="ARBA00022448"/>
    </source>
</evidence>
<dbReference type="InterPro" id="IPR035906">
    <property type="entry name" value="MetI-like_sf"/>
</dbReference>
<keyword evidence="3" id="KW-1003">Cell membrane</keyword>
<protein>
    <submittedName>
        <fullName evidence="10">ABC transporter permease</fullName>
    </submittedName>
</protein>
<feature type="transmembrane region" description="Helical" evidence="8">
    <location>
        <begin position="253"/>
        <end position="277"/>
    </location>
</feature>
<evidence type="ECO:0000256" key="6">
    <source>
        <dbReference type="ARBA" id="ARBA00023136"/>
    </source>
</evidence>
<feature type="domain" description="ABC transmembrane type-1" evidence="9">
    <location>
        <begin position="111"/>
        <end position="320"/>
    </location>
</feature>
<evidence type="ECO:0000313" key="11">
    <source>
        <dbReference type="Proteomes" id="UP000294796"/>
    </source>
</evidence>
<dbReference type="Pfam" id="PF19300">
    <property type="entry name" value="BPD_transp_1_N"/>
    <property type="match status" value="1"/>
</dbReference>
<dbReference type="PANTHER" id="PTHR43163">
    <property type="entry name" value="DIPEPTIDE TRANSPORT SYSTEM PERMEASE PROTEIN DPPB-RELATED"/>
    <property type="match status" value="1"/>
</dbReference>
<reference evidence="10 11" key="1">
    <citation type="submission" date="2019-03" db="EMBL/GenBank/DDBJ databases">
        <title>Luteimonas zhaokaii sp.nov., isolated from the rectal contents of Plateau pika in Yushu, Qinghai Province, China.</title>
        <authorList>
            <person name="Zhang G."/>
        </authorList>
    </citation>
    <scope>NUCLEOTIDE SEQUENCE [LARGE SCALE GENOMIC DNA]</scope>
    <source>
        <strain evidence="10 11">B9</strain>
    </source>
</reference>
<evidence type="ECO:0000313" key="10">
    <source>
        <dbReference type="EMBL" id="TDK26331.1"/>
    </source>
</evidence>
<name>A0A4R5TYS9_9GAMM</name>
<evidence type="ECO:0000256" key="8">
    <source>
        <dbReference type="RuleBase" id="RU363032"/>
    </source>
</evidence>
<sequence>MSASPRLLQPPTWPTRPLSRWLRTAAASVAILLAVSAITFALVQAAPGDAASAILGEAATTQSLTQLRTQMGLDQPLHMRYLRWLGDVLRGDLGTLHRSGEPVAGAIAGRLPVTLQLLVGAQLFALLFAVPAAIRGAYRERGAFDRVVQTLATGFVSTPSFLIGLLLVYVFALTLGWLPATGFVPLREDVVGNLRTMLLPALTLGLAEFPAYMRLLRSEMLQTLQQNFILTARAMGLPPWRILLQHALRPSSLSLVTAIGINMGRLLGGAVIIEVLFGLPGIGSLLAESIYQREYAAVQGIVLFVAVAFVAINLAVDAVYTWLDPRIRHHG</sequence>
<dbReference type="GO" id="GO:0055085">
    <property type="term" value="P:transmembrane transport"/>
    <property type="evidence" value="ECO:0007669"/>
    <property type="project" value="InterPro"/>
</dbReference>
<evidence type="ECO:0000256" key="4">
    <source>
        <dbReference type="ARBA" id="ARBA00022692"/>
    </source>
</evidence>
<dbReference type="Gene3D" id="1.10.3720.10">
    <property type="entry name" value="MetI-like"/>
    <property type="match status" value="1"/>
</dbReference>
<keyword evidence="6 8" id="KW-0472">Membrane</keyword>
<feature type="transmembrane region" description="Helical" evidence="8">
    <location>
        <begin position="21"/>
        <end position="43"/>
    </location>
</feature>
<dbReference type="SUPFAM" id="SSF161098">
    <property type="entry name" value="MetI-like"/>
    <property type="match status" value="1"/>
</dbReference>
<evidence type="ECO:0000256" key="5">
    <source>
        <dbReference type="ARBA" id="ARBA00022989"/>
    </source>
</evidence>
<accession>A0A4R5TYS9</accession>
<dbReference type="EMBL" id="SMTF01000003">
    <property type="protein sequence ID" value="TDK26331.1"/>
    <property type="molecule type" value="Genomic_DNA"/>
</dbReference>
<comment type="subcellular location">
    <subcellularLocation>
        <location evidence="1 8">Cell membrane</location>
        <topology evidence="1 8">Multi-pass membrane protein</topology>
    </subcellularLocation>
</comment>
<dbReference type="RefSeq" id="WP_133321350.1">
    <property type="nucleotide sequence ID" value="NZ_SMTF01000003.1"/>
</dbReference>
<feature type="transmembrane region" description="Helical" evidence="8">
    <location>
        <begin position="117"/>
        <end position="138"/>
    </location>
</feature>
<keyword evidence="2 8" id="KW-0813">Transport</keyword>
<dbReference type="Proteomes" id="UP000294796">
    <property type="component" value="Unassembled WGS sequence"/>
</dbReference>
<dbReference type="OrthoDB" id="9805855at2"/>
<dbReference type="PANTHER" id="PTHR43163:SF6">
    <property type="entry name" value="DIPEPTIDE TRANSPORT SYSTEM PERMEASE PROTEIN DPPB-RELATED"/>
    <property type="match status" value="1"/>
</dbReference>
<dbReference type="Pfam" id="PF00528">
    <property type="entry name" value="BPD_transp_1"/>
    <property type="match status" value="1"/>
</dbReference>
<evidence type="ECO:0000256" key="1">
    <source>
        <dbReference type="ARBA" id="ARBA00004651"/>
    </source>
</evidence>
<dbReference type="AlphaFoldDB" id="A0A4R5TYS9"/>
<dbReference type="InterPro" id="IPR000515">
    <property type="entry name" value="MetI-like"/>
</dbReference>
<dbReference type="CDD" id="cd06261">
    <property type="entry name" value="TM_PBP2"/>
    <property type="match status" value="1"/>
</dbReference>
<comment type="similarity">
    <text evidence="7">Belongs to the binding-protein-dependent transport system permease family. OppBC subfamily.</text>
</comment>
<feature type="transmembrane region" description="Helical" evidence="8">
    <location>
        <begin position="297"/>
        <end position="323"/>
    </location>
</feature>
<keyword evidence="5 8" id="KW-1133">Transmembrane helix</keyword>
<comment type="caution">
    <text evidence="10">The sequence shown here is derived from an EMBL/GenBank/DDBJ whole genome shotgun (WGS) entry which is preliminary data.</text>
</comment>
<feature type="transmembrane region" description="Helical" evidence="8">
    <location>
        <begin position="197"/>
        <end position="216"/>
    </location>
</feature>
<dbReference type="InterPro" id="IPR045621">
    <property type="entry name" value="BPD_transp_1_N"/>
</dbReference>
<evidence type="ECO:0000259" key="9">
    <source>
        <dbReference type="PROSITE" id="PS50928"/>
    </source>
</evidence>